<dbReference type="SUPFAM" id="SSF102741">
    <property type="entry name" value="Obg GTP-binding protein C-terminal domain"/>
    <property type="match status" value="1"/>
</dbReference>
<feature type="domain" description="OCT" evidence="2">
    <location>
        <begin position="5"/>
        <end position="84"/>
    </location>
</feature>
<dbReference type="PROSITE" id="PS51881">
    <property type="entry name" value="OCT"/>
    <property type="match status" value="1"/>
</dbReference>
<evidence type="ECO:0000256" key="1">
    <source>
        <dbReference type="ARBA" id="ARBA00023134"/>
    </source>
</evidence>
<dbReference type="InterPro" id="IPR015349">
    <property type="entry name" value="OCT_dom"/>
</dbReference>
<organism evidence="3 4">
    <name type="scientific">Ilex paraguariensis</name>
    <name type="common">yerba mate</name>
    <dbReference type="NCBI Taxonomy" id="185542"/>
    <lineage>
        <taxon>Eukaryota</taxon>
        <taxon>Viridiplantae</taxon>
        <taxon>Streptophyta</taxon>
        <taxon>Embryophyta</taxon>
        <taxon>Tracheophyta</taxon>
        <taxon>Spermatophyta</taxon>
        <taxon>Magnoliopsida</taxon>
        <taxon>eudicotyledons</taxon>
        <taxon>Gunneridae</taxon>
        <taxon>Pentapetalae</taxon>
        <taxon>asterids</taxon>
        <taxon>campanulids</taxon>
        <taxon>Aquifoliales</taxon>
        <taxon>Aquifoliaceae</taxon>
        <taxon>Ilex</taxon>
    </lineage>
</organism>
<dbReference type="Gene3D" id="3.30.300.350">
    <property type="entry name" value="GTP-binding protein OBG, C-terminal domain"/>
    <property type="match status" value="1"/>
</dbReference>
<name>A0ABC8RL34_9AQUA</name>
<keyword evidence="1" id="KW-0547">Nucleotide-binding</keyword>
<reference evidence="3 4" key="1">
    <citation type="submission" date="2024-02" db="EMBL/GenBank/DDBJ databases">
        <authorList>
            <person name="Vignale AGUSTIN F."/>
            <person name="Sosa J E."/>
            <person name="Modenutti C."/>
        </authorList>
    </citation>
    <scope>NUCLEOTIDE SEQUENCE [LARGE SCALE GENOMIC DNA]</scope>
</reference>
<comment type="caution">
    <text evidence="3">The sequence shown here is derived from an EMBL/GenBank/DDBJ whole genome shotgun (WGS) entry which is preliminary data.</text>
</comment>
<dbReference type="EMBL" id="CAUOFW020001502">
    <property type="protein sequence ID" value="CAK9145537.1"/>
    <property type="molecule type" value="Genomic_DNA"/>
</dbReference>
<dbReference type="AlphaFoldDB" id="A0ABC8RL34"/>
<evidence type="ECO:0000313" key="4">
    <source>
        <dbReference type="Proteomes" id="UP001642360"/>
    </source>
</evidence>
<dbReference type="Proteomes" id="UP001642360">
    <property type="component" value="Unassembled WGS sequence"/>
</dbReference>
<evidence type="ECO:0000313" key="3">
    <source>
        <dbReference type="EMBL" id="CAK9145537.1"/>
    </source>
</evidence>
<dbReference type="GO" id="GO:0005525">
    <property type="term" value="F:GTP binding"/>
    <property type="evidence" value="ECO:0007669"/>
    <property type="project" value="UniProtKB-KW"/>
</dbReference>
<protein>
    <recommendedName>
        <fullName evidence="2">OCT domain-containing protein</fullName>
    </recommendedName>
</protein>
<accession>A0ABC8RL34</accession>
<keyword evidence="4" id="KW-1185">Reference proteome</keyword>
<evidence type="ECO:0000259" key="2">
    <source>
        <dbReference type="PROSITE" id="PS51881"/>
    </source>
</evidence>
<dbReference type="InterPro" id="IPR036346">
    <property type="entry name" value="GTP-bd_prot_GTP1/OBG_C_sf"/>
</dbReference>
<sequence length="103" mass="11934">MMRKQQTAPINEFEISHDSASNTWHVDGAGLQRFVQMTNWRYMDSERRFQHVLEACGVYKSLIKLGVKEGDTVIVGEMEMVWHDASDNSKTSKLRKWSVDSIK</sequence>
<keyword evidence="1" id="KW-0342">GTP-binding</keyword>
<dbReference type="NCBIfam" id="TIGR03595">
    <property type="entry name" value="Obg_CgtA_exten"/>
    <property type="match status" value="1"/>
</dbReference>
<proteinExistence type="predicted"/>
<dbReference type="Pfam" id="PF09269">
    <property type="entry name" value="DUF1967"/>
    <property type="match status" value="1"/>
</dbReference>
<gene>
    <name evidence="3" type="ORF">ILEXP_LOCUS13358</name>
</gene>